<evidence type="ECO:0000313" key="2">
    <source>
        <dbReference type="EMBL" id="CZT22775.1"/>
    </source>
</evidence>
<evidence type="ECO:0000313" key="3">
    <source>
        <dbReference type="Proteomes" id="UP000225277"/>
    </source>
</evidence>
<proteinExistence type="predicted"/>
<dbReference type="EMBL" id="FJUY01000014">
    <property type="protein sequence ID" value="CZT22775.1"/>
    <property type="molecule type" value="Genomic_DNA"/>
</dbReference>
<reference evidence="2 3" key="1">
    <citation type="submission" date="2016-03" db="EMBL/GenBank/DDBJ databases">
        <authorList>
            <person name="Ploux O."/>
        </authorList>
    </citation>
    <scope>NUCLEOTIDE SEQUENCE [LARGE SCALE GENOMIC DNA]</scope>
    <source>
        <strain evidence="2 3">URUG2</strain>
    </source>
</reference>
<dbReference type="OrthoDB" id="5046242at2759"/>
<sequence length="55" mass="6518">MLTSVFLSQNSKIRKSSEPGRSKRTKRSRMGRHHPNSLPLLQRKQRLDRSKYQPL</sequence>
<keyword evidence="3" id="KW-1185">Reference proteome</keyword>
<accession>A0A2D3VAV3</accession>
<dbReference type="AlphaFoldDB" id="A0A2D3VAV3"/>
<feature type="compositionally biased region" description="Basic and acidic residues" evidence="1">
    <location>
        <begin position="45"/>
        <end position="55"/>
    </location>
</feature>
<dbReference type="RefSeq" id="XP_023629499.1">
    <property type="nucleotide sequence ID" value="XM_023773731.1"/>
</dbReference>
<dbReference type="GeneID" id="35603573"/>
<organism evidence="2 3">
    <name type="scientific">Ramularia collo-cygni</name>
    <dbReference type="NCBI Taxonomy" id="112498"/>
    <lineage>
        <taxon>Eukaryota</taxon>
        <taxon>Fungi</taxon>
        <taxon>Dikarya</taxon>
        <taxon>Ascomycota</taxon>
        <taxon>Pezizomycotina</taxon>
        <taxon>Dothideomycetes</taxon>
        <taxon>Dothideomycetidae</taxon>
        <taxon>Mycosphaerellales</taxon>
        <taxon>Mycosphaerellaceae</taxon>
        <taxon>Ramularia</taxon>
    </lineage>
</organism>
<feature type="compositionally biased region" description="Basic residues" evidence="1">
    <location>
        <begin position="22"/>
        <end position="35"/>
    </location>
</feature>
<name>A0A2D3VAV3_9PEZI</name>
<protein>
    <submittedName>
        <fullName evidence="2">Uncharacterized protein</fullName>
    </submittedName>
</protein>
<dbReference type="Proteomes" id="UP000225277">
    <property type="component" value="Unassembled WGS sequence"/>
</dbReference>
<feature type="compositionally biased region" description="Polar residues" evidence="1">
    <location>
        <begin position="1"/>
        <end position="11"/>
    </location>
</feature>
<gene>
    <name evidence="2" type="ORF">RCC_08480</name>
</gene>
<evidence type="ECO:0000256" key="1">
    <source>
        <dbReference type="SAM" id="MobiDB-lite"/>
    </source>
</evidence>
<feature type="region of interest" description="Disordered" evidence="1">
    <location>
        <begin position="1"/>
        <end position="55"/>
    </location>
</feature>